<dbReference type="CDD" id="cd03786">
    <property type="entry name" value="GTB_UDP-GlcNAc_2-Epimerase"/>
    <property type="match status" value="1"/>
</dbReference>
<evidence type="ECO:0000313" key="3">
    <source>
        <dbReference type="EMBL" id="QRR01924.1"/>
    </source>
</evidence>
<evidence type="ECO:0000259" key="2">
    <source>
        <dbReference type="Pfam" id="PF02350"/>
    </source>
</evidence>
<dbReference type="Gene3D" id="3.40.50.2000">
    <property type="entry name" value="Glycogen Phosphorylase B"/>
    <property type="match status" value="2"/>
</dbReference>
<dbReference type="EC" id="5.1.3.14" evidence="3"/>
<evidence type="ECO:0000256" key="1">
    <source>
        <dbReference type="RuleBase" id="RU003513"/>
    </source>
</evidence>
<dbReference type="GO" id="GO:0008761">
    <property type="term" value="F:UDP-N-acetylglucosamine 2-epimerase activity"/>
    <property type="evidence" value="ECO:0007669"/>
    <property type="project" value="UniProtKB-EC"/>
</dbReference>
<evidence type="ECO:0000313" key="4">
    <source>
        <dbReference type="Proteomes" id="UP000612680"/>
    </source>
</evidence>
<dbReference type="InterPro" id="IPR029767">
    <property type="entry name" value="WecB-like"/>
</dbReference>
<keyword evidence="1 3" id="KW-0413">Isomerase</keyword>
<comment type="similarity">
    <text evidence="1">Belongs to the UDP-N-acetylglucosamine 2-epimerase family.</text>
</comment>
<dbReference type="Proteomes" id="UP000612680">
    <property type="component" value="Chromosome"/>
</dbReference>
<accession>A0ABX7I746</accession>
<dbReference type="Pfam" id="PF02350">
    <property type="entry name" value="Epimerase_2"/>
    <property type="match status" value="1"/>
</dbReference>
<dbReference type="InterPro" id="IPR003331">
    <property type="entry name" value="UDP_GlcNAc_Epimerase_2_dom"/>
</dbReference>
<dbReference type="RefSeq" id="WP_204656090.1">
    <property type="nucleotide sequence ID" value="NZ_CP056775.1"/>
</dbReference>
<dbReference type="PANTHER" id="PTHR43174:SF1">
    <property type="entry name" value="UDP-N-ACETYLGLUCOSAMINE 2-EPIMERASE"/>
    <property type="match status" value="1"/>
</dbReference>
<sequence length="365" mass="40696">MKVINVVGARPNFMKVAPLHRAFSRFPEIHSIVVHTGQHSDACMSDVFLEQLKMPPPDYLLRLSAASATCQFSEIMTGFEKILQKEKPDLVLVAGDVNSTLACALAASKADIPVAHVEAGLRSGDRSMPEEINRILTDALSAHLFVTEPSAVQNLLLENVPMQKIHLVGNVMIDSLIGITGSWCPESATNISEQSRYILWTMHRPSNVDTEVMLTKMLAMITHLARRWTVLFPVHPRTMKNLCTFGLADQLCSIRNVQVLPPQGYMEFLKLMTGAMVVVTDSGGVQEETTFLQIPCITLRESTERPVTVERGSNLLLYPFDEKRIEDNIAAIQQGLWKKGSIPEYWDGRTAERIVSILKAQYLNL</sequence>
<gene>
    <name evidence="3" type="primary">wecB</name>
    <name evidence="3" type="ORF">HWI92_13905</name>
</gene>
<dbReference type="EMBL" id="CP056775">
    <property type="protein sequence ID" value="QRR01924.1"/>
    <property type="molecule type" value="Genomic_DNA"/>
</dbReference>
<reference evidence="3 4" key="1">
    <citation type="submission" date="2020-06" db="EMBL/GenBank/DDBJ databases">
        <title>Dyadobacter sandarakinus sp. nov., isolated from the soil of the Arctic Yellow River Station.</title>
        <authorList>
            <person name="Zhang Y."/>
            <person name="Peng F."/>
        </authorList>
    </citation>
    <scope>NUCLEOTIDE SEQUENCE [LARGE SCALE GENOMIC DNA]</scope>
    <source>
        <strain evidence="3 4">Q3-56</strain>
    </source>
</reference>
<feature type="domain" description="UDP-N-acetylglucosamine 2-epimerase" evidence="2">
    <location>
        <begin position="23"/>
        <end position="359"/>
    </location>
</feature>
<organism evidence="3 4">
    <name type="scientific">Dyadobacter sandarakinus</name>
    <dbReference type="NCBI Taxonomy" id="2747268"/>
    <lineage>
        <taxon>Bacteria</taxon>
        <taxon>Pseudomonadati</taxon>
        <taxon>Bacteroidota</taxon>
        <taxon>Cytophagia</taxon>
        <taxon>Cytophagales</taxon>
        <taxon>Spirosomataceae</taxon>
        <taxon>Dyadobacter</taxon>
    </lineage>
</organism>
<dbReference type="SUPFAM" id="SSF53756">
    <property type="entry name" value="UDP-Glycosyltransferase/glycogen phosphorylase"/>
    <property type="match status" value="1"/>
</dbReference>
<dbReference type="PANTHER" id="PTHR43174">
    <property type="entry name" value="UDP-N-ACETYLGLUCOSAMINE 2-EPIMERASE"/>
    <property type="match status" value="1"/>
</dbReference>
<keyword evidence="4" id="KW-1185">Reference proteome</keyword>
<proteinExistence type="inferred from homology"/>
<name>A0ABX7I746_9BACT</name>
<dbReference type="NCBIfam" id="TIGR00236">
    <property type="entry name" value="wecB"/>
    <property type="match status" value="1"/>
</dbReference>
<protein>
    <submittedName>
        <fullName evidence="3">UDP-N-acetylglucosamine 2-epimerase (Non-hydrolyzing)</fullName>
        <ecNumber evidence="3">5.1.3.14</ecNumber>
    </submittedName>
</protein>